<evidence type="ECO:0000313" key="2">
    <source>
        <dbReference type="EMBL" id="SNZ16684.1"/>
    </source>
</evidence>
<keyword evidence="3" id="KW-1185">Reference proteome</keyword>
<dbReference type="OrthoDB" id="11275at2"/>
<dbReference type="GO" id="GO:0009060">
    <property type="term" value="P:aerobic respiration"/>
    <property type="evidence" value="ECO:0007669"/>
    <property type="project" value="InterPro"/>
</dbReference>
<feature type="transmembrane region" description="Helical" evidence="1">
    <location>
        <begin position="244"/>
        <end position="264"/>
    </location>
</feature>
<feature type="transmembrane region" description="Helical" evidence="1">
    <location>
        <begin position="76"/>
        <end position="94"/>
    </location>
</feature>
<dbReference type="Pfam" id="PF00115">
    <property type="entry name" value="COX1"/>
    <property type="match status" value="1"/>
</dbReference>
<dbReference type="GO" id="GO:0016020">
    <property type="term" value="C:membrane"/>
    <property type="evidence" value="ECO:0007669"/>
    <property type="project" value="InterPro"/>
</dbReference>
<gene>
    <name evidence="2" type="ORF">SAMN06265353_1682</name>
</gene>
<feature type="transmembrane region" description="Helical" evidence="1">
    <location>
        <begin position="212"/>
        <end position="232"/>
    </location>
</feature>
<proteinExistence type="predicted"/>
<protein>
    <submittedName>
        <fullName evidence="2">Heme/copper-type cytochrome/quinol oxidase, subunit 1</fullName>
    </submittedName>
</protein>
<keyword evidence="1" id="KW-0812">Transmembrane</keyword>
<dbReference type="InterPro" id="IPR036927">
    <property type="entry name" value="Cyt_c_oxase-like_su1_sf"/>
</dbReference>
<evidence type="ECO:0000313" key="3">
    <source>
        <dbReference type="Proteomes" id="UP000218627"/>
    </source>
</evidence>
<feature type="transmembrane region" description="Helical" evidence="1">
    <location>
        <begin position="337"/>
        <end position="359"/>
    </location>
</feature>
<dbReference type="AlphaFoldDB" id="A0A285P4N3"/>
<feature type="transmembrane region" description="Helical" evidence="1">
    <location>
        <begin position="40"/>
        <end position="64"/>
    </location>
</feature>
<dbReference type="SUPFAM" id="SSF81442">
    <property type="entry name" value="Cytochrome c oxidase subunit I-like"/>
    <property type="match status" value="1"/>
</dbReference>
<keyword evidence="1" id="KW-1133">Transmembrane helix</keyword>
<feature type="transmembrane region" description="Helical" evidence="1">
    <location>
        <begin position="145"/>
        <end position="168"/>
    </location>
</feature>
<reference evidence="3" key="1">
    <citation type="submission" date="2017-09" db="EMBL/GenBank/DDBJ databases">
        <authorList>
            <person name="Varghese N."/>
            <person name="Submissions S."/>
        </authorList>
    </citation>
    <scope>NUCLEOTIDE SEQUENCE [LARGE SCALE GENOMIC DNA]</scope>
    <source>
        <strain evidence="3">DSM 2913</strain>
    </source>
</reference>
<dbReference type="EMBL" id="OBEN01000014">
    <property type="protein sequence ID" value="SNZ16684.1"/>
    <property type="molecule type" value="Genomic_DNA"/>
</dbReference>
<organism evidence="2 3">
    <name type="scientific">Hydrogenobacter hydrogenophilus</name>
    <dbReference type="NCBI Taxonomy" id="35835"/>
    <lineage>
        <taxon>Bacteria</taxon>
        <taxon>Pseudomonadati</taxon>
        <taxon>Aquificota</taxon>
        <taxon>Aquificia</taxon>
        <taxon>Aquificales</taxon>
        <taxon>Aquificaceae</taxon>
        <taxon>Hydrogenobacter</taxon>
    </lineage>
</organism>
<dbReference type="Proteomes" id="UP000218627">
    <property type="component" value="Unassembled WGS sequence"/>
</dbReference>
<evidence type="ECO:0000256" key="1">
    <source>
        <dbReference type="SAM" id="Phobius"/>
    </source>
</evidence>
<dbReference type="Gene3D" id="1.20.210.10">
    <property type="entry name" value="Cytochrome c oxidase-like, subunit I domain"/>
    <property type="match status" value="1"/>
</dbReference>
<dbReference type="RefSeq" id="WP_096603409.1">
    <property type="nucleotide sequence ID" value="NZ_OBEN01000014.1"/>
</dbReference>
<feature type="transmembrane region" description="Helical" evidence="1">
    <location>
        <begin position="271"/>
        <end position="288"/>
    </location>
</feature>
<sequence>MHFFYLSLSLFSLVLSGFFGLLIALTKAPAFYLLKSPQLFYHFLVGHVTFSITVWLMTFTLAYWQYKEGRRGKVPPLTTLMGMFFLSLSCLLPYGEPYLNNYIPVINNPVFFSGLTLFFLGFLWEALLRANTLRDITSSQNIRQLYSISIILGFLTILSLLPSLLTAHAEGGVKLYFERLFWVSGHIQQFLYASLMLAVWHELSGKRLSSSLLTASNLLLFTFSLIMLVGFFRDVLSYEMRFLSAVSFGVGIGVPVLVHTYCVLRHLSLNMSVATLSLVSSISVYYAGELVAYGGMQSDLRIPAHYHGVVSAVSIAFMGFAYYMLKERLGRVDWERIAKLQPLVLALGINLIVLGFYIAGSLGAPRKTYGFEYAREEKILSALNLLGIGGFLTAVGGLFFVLYTIKSLIKIYKHDSAR</sequence>
<name>A0A285P4N3_9AQUI</name>
<feature type="transmembrane region" description="Helical" evidence="1">
    <location>
        <begin position="308"/>
        <end position="325"/>
    </location>
</feature>
<dbReference type="GO" id="GO:0004129">
    <property type="term" value="F:cytochrome-c oxidase activity"/>
    <property type="evidence" value="ECO:0007669"/>
    <property type="project" value="InterPro"/>
</dbReference>
<feature type="transmembrane region" description="Helical" evidence="1">
    <location>
        <begin position="106"/>
        <end position="124"/>
    </location>
</feature>
<dbReference type="InterPro" id="IPR000883">
    <property type="entry name" value="Cyt_C_Oxase_1"/>
</dbReference>
<dbReference type="GO" id="GO:0020037">
    <property type="term" value="F:heme binding"/>
    <property type="evidence" value="ECO:0007669"/>
    <property type="project" value="InterPro"/>
</dbReference>
<feature type="transmembrane region" description="Helical" evidence="1">
    <location>
        <begin position="379"/>
        <end position="403"/>
    </location>
</feature>
<feature type="transmembrane region" description="Helical" evidence="1">
    <location>
        <begin position="180"/>
        <end position="200"/>
    </location>
</feature>
<accession>A0A285P4N3</accession>
<keyword evidence="1" id="KW-0472">Membrane</keyword>